<keyword evidence="2" id="KW-1185">Reference proteome</keyword>
<evidence type="ECO:0000313" key="1">
    <source>
        <dbReference type="EMBL" id="KAK9731738.1"/>
    </source>
</evidence>
<protein>
    <submittedName>
        <fullName evidence="1">Uncharacterized protein</fullName>
    </submittedName>
</protein>
<dbReference type="AlphaFoldDB" id="A0AAW1LE54"/>
<proteinExistence type="predicted"/>
<name>A0AAW1LE54_POPJA</name>
<accession>A0AAW1LE54</accession>
<evidence type="ECO:0000313" key="2">
    <source>
        <dbReference type="Proteomes" id="UP001458880"/>
    </source>
</evidence>
<organism evidence="1 2">
    <name type="scientific">Popillia japonica</name>
    <name type="common">Japanese beetle</name>
    <dbReference type="NCBI Taxonomy" id="7064"/>
    <lineage>
        <taxon>Eukaryota</taxon>
        <taxon>Metazoa</taxon>
        <taxon>Ecdysozoa</taxon>
        <taxon>Arthropoda</taxon>
        <taxon>Hexapoda</taxon>
        <taxon>Insecta</taxon>
        <taxon>Pterygota</taxon>
        <taxon>Neoptera</taxon>
        <taxon>Endopterygota</taxon>
        <taxon>Coleoptera</taxon>
        <taxon>Polyphaga</taxon>
        <taxon>Scarabaeiformia</taxon>
        <taxon>Scarabaeidae</taxon>
        <taxon>Rutelinae</taxon>
        <taxon>Popillia</taxon>
    </lineage>
</organism>
<dbReference type="EMBL" id="JASPKY010000127">
    <property type="protein sequence ID" value="KAK9731738.1"/>
    <property type="molecule type" value="Genomic_DNA"/>
</dbReference>
<dbReference type="Proteomes" id="UP001458880">
    <property type="component" value="Unassembled WGS sequence"/>
</dbReference>
<reference evidence="1 2" key="1">
    <citation type="journal article" date="2024" name="BMC Genomics">
        <title>De novo assembly and annotation of Popillia japonica's genome with initial clues to its potential as an invasive pest.</title>
        <authorList>
            <person name="Cucini C."/>
            <person name="Boschi S."/>
            <person name="Funari R."/>
            <person name="Cardaioli E."/>
            <person name="Iannotti N."/>
            <person name="Marturano G."/>
            <person name="Paoli F."/>
            <person name="Bruttini M."/>
            <person name="Carapelli A."/>
            <person name="Frati F."/>
            <person name="Nardi F."/>
        </authorList>
    </citation>
    <scope>NUCLEOTIDE SEQUENCE [LARGE SCALE GENOMIC DNA]</scope>
    <source>
        <strain evidence="1">DMR45628</strain>
    </source>
</reference>
<gene>
    <name evidence="1" type="ORF">QE152_g13375</name>
</gene>
<comment type="caution">
    <text evidence="1">The sequence shown here is derived from an EMBL/GenBank/DDBJ whole genome shotgun (WGS) entry which is preliminary data.</text>
</comment>
<sequence length="136" mass="15855">MDNYKEYKRRKLERFEREQIYANINNENLPLAIWCCDADNVDKCFQTFKRYCPQHFVLEKVTCVKYPTAPVCRIIVEYVAENDLPGEGDALRTLVQLILNESPINCVVLDRALIQKEKKSNIILWSVNVQLPATGF</sequence>